<keyword evidence="2" id="KW-1185">Reference proteome</keyword>
<proteinExistence type="predicted"/>
<sequence>MKKFNIYLRSSLLFSTALCCLQSCVKDFVPSEKAAFSLDMAFSQTEFRPVLGRNYNQNFFNDDQSTRPLNFRILNVRAFDGSEAPELLKPFPVEVWKKPYTGLETSLEEINAKREIVNRPLWEIGLHSGSFTMWNVASSDFVRVEPDSCYLFDVEVSNSGGKRYFKDFKLKPQKEIPASAYFNESENVVGDSTRQPILDQQFWLNRTGDGSSITFKFLDSKLKPIKLSKFNGMTAEDWKYLVHGFNPKFAADSSSVTYDVVYPMPLVPTLNTRFNEGEKAFSTFKYNRVAFGGARISSTYKLLYTIYQKGDWEIIVYFPTQAPLFDND</sequence>
<evidence type="ECO:0000313" key="1">
    <source>
        <dbReference type="EMBL" id="RKE47078.1"/>
    </source>
</evidence>
<dbReference type="RefSeq" id="WP_120260900.1">
    <property type="nucleotide sequence ID" value="NZ_RAPY01000004.1"/>
</dbReference>
<protein>
    <submittedName>
        <fullName evidence="1">Uncharacterized protein DUF5007</fullName>
    </submittedName>
</protein>
<accession>A0A420ARH9</accession>
<dbReference type="Pfam" id="PF16398">
    <property type="entry name" value="DUF5007"/>
    <property type="match status" value="2"/>
</dbReference>
<dbReference type="EMBL" id="RAPY01000004">
    <property type="protein sequence ID" value="RKE47078.1"/>
    <property type="molecule type" value="Genomic_DNA"/>
</dbReference>
<dbReference type="AlphaFoldDB" id="A0A420ARH9"/>
<name>A0A420ARH9_SPHD1</name>
<gene>
    <name evidence="1" type="ORF">DFQ12_4237</name>
</gene>
<reference evidence="1 2" key="1">
    <citation type="submission" date="2018-09" db="EMBL/GenBank/DDBJ databases">
        <title>Genomic Encyclopedia of Type Strains, Phase III (KMG-III): the genomes of soil and plant-associated and newly described type strains.</title>
        <authorList>
            <person name="Whitman W."/>
        </authorList>
    </citation>
    <scope>NUCLEOTIDE SEQUENCE [LARGE SCALE GENOMIC DNA]</scope>
    <source>
        <strain evidence="1 2">CECT 7938</strain>
    </source>
</reference>
<dbReference type="OrthoDB" id="737630at2"/>
<evidence type="ECO:0000313" key="2">
    <source>
        <dbReference type="Proteomes" id="UP000286246"/>
    </source>
</evidence>
<dbReference type="Proteomes" id="UP000286246">
    <property type="component" value="Unassembled WGS sequence"/>
</dbReference>
<organism evidence="1 2">
    <name type="scientific">Sphingobacterium detergens</name>
    <dbReference type="NCBI Taxonomy" id="1145106"/>
    <lineage>
        <taxon>Bacteria</taxon>
        <taxon>Pseudomonadati</taxon>
        <taxon>Bacteroidota</taxon>
        <taxon>Sphingobacteriia</taxon>
        <taxon>Sphingobacteriales</taxon>
        <taxon>Sphingobacteriaceae</taxon>
        <taxon>Sphingobacterium</taxon>
    </lineage>
</organism>
<dbReference type="InterPro" id="IPR032173">
    <property type="entry name" value="DUF5007"/>
</dbReference>
<comment type="caution">
    <text evidence="1">The sequence shown here is derived from an EMBL/GenBank/DDBJ whole genome shotgun (WGS) entry which is preliminary data.</text>
</comment>